<dbReference type="PATRIC" id="fig|1514904.3.peg.1426"/>
<gene>
    <name evidence="9" type="ORF">SU32_12855</name>
</gene>
<dbReference type="RefSeq" id="WP_211097769.1">
    <property type="nucleotide sequence ID" value="NZ_JXMU01000019.1"/>
</dbReference>
<evidence type="ECO:0000256" key="1">
    <source>
        <dbReference type="ARBA" id="ARBA00022448"/>
    </source>
</evidence>
<keyword evidence="2 6" id="KW-0349">Heme</keyword>
<dbReference type="PANTHER" id="PTHR11961">
    <property type="entry name" value="CYTOCHROME C"/>
    <property type="match status" value="1"/>
</dbReference>
<name>A0A0M9GM15_9HYPH</name>
<evidence type="ECO:0000256" key="3">
    <source>
        <dbReference type="ARBA" id="ARBA00022723"/>
    </source>
</evidence>
<keyword evidence="3 6" id="KW-0479">Metal-binding</keyword>
<dbReference type="InterPro" id="IPR036909">
    <property type="entry name" value="Cyt_c-like_dom_sf"/>
</dbReference>
<keyword evidence="1" id="KW-0813">Transport</keyword>
<evidence type="ECO:0000256" key="4">
    <source>
        <dbReference type="ARBA" id="ARBA00022982"/>
    </source>
</evidence>
<keyword evidence="5 6" id="KW-0408">Iron</keyword>
<evidence type="ECO:0000256" key="5">
    <source>
        <dbReference type="ARBA" id="ARBA00023004"/>
    </source>
</evidence>
<evidence type="ECO:0000259" key="8">
    <source>
        <dbReference type="PROSITE" id="PS51007"/>
    </source>
</evidence>
<evidence type="ECO:0000313" key="10">
    <source>
        <dbReference type="Proteomes" id="UP000038011"/>
    </source>
</evidence>
<evidence type="ECO:0000256" key="7">
    <source>
        <dbReference type="SAM" id="MobiDB-lite"/>
    </source>
</evidence>
<dbReference type="EMBL" id="JXMU01000019">
    <property type="protein sequence ID" value="KPB00596.1"/>
    <property type="molecule type" value="Genomic_DNA"/>
</dbReference>
<keyword evidence="10" id="KW-1185">Reference proteome</keyword>
<feature type="compositionally biased region" description="Low complexity" evidence="7">
    <location>
        <begin position="173"/>
        <end position="183"/>
    </location>
</feature>
<reference evidence="9 10" key="1">
    <citation type="submission" date="2015-01" db="EMBL/GenBank/DDBJ databases">
        <title>Ahrensia donghaiensis sp. nov., a novel dimethylsulphoniopropionate-cleavage bacterium isolated from seawater and emended descriptions of the genus Ahrensia and Ahrensia kielensis.</title>
        <authorList>
            <person name="Liu J."/>
        </authorList>
    </citation>
    <scope>NUCLEOTIDE SEQUENCE [LARGE SCALE GENOMIC DNA]</scope>
    <source>
        <strain evidence="9 10">LZD062</strain>
    </source>
</reference>
<feature type="domain" description="Cytochrome c" evidence="8">
    <location>
        <begin position="71"/>
        <end position="173"/>
    </location>
</feature>
<dbReference type="GO" id="GO:0009055">
    <property type="term" value="F:electron transfer activity"/>
    <property type="evidence" value="ECO:0007669"/>
    <property type="project" value="InterPro"/>
</dbReference>
<feature type="region of interest" description="Disordered" evidence="7">
    <location>
        <begin position="172"/>
        <end position="247"/>
    </location>
</feature>
<dbReference type="AlphaFoldDB" id="A0A0M9GM15"/>
<feature type="compositionally biased region" description="Low complexity" evidence="7">
    <location>
        <begin position="202"/>
        <end position="240"/>
    </location>
</feature>
<dbReference type="Gene3D" id="1.10.760.10">
    <property type="entry name" value="Cytochrome c-like domain"/>
    <property type="match status" value="1"/>
</dbReference>
<dbReference type="PROSITE" id="PS51007">
    <property type="entry name" value="CYTC"/>
    <property type="match status" value="1"/>
</dbReference>
<organism evidence="9 10">
    <name type="scientific">Ahrensia marina</name>
    <dbReference type="NCBI Taxonomy" id="1514904"/>
    <lineage>
        <taxon>Bacteria</taxon>
        <taxon>Pseudomonadati</taxon>
        <taxon>Pseudomonadota</taxon>
        <taxon>Alphaproteobacteria</taxon>
        <taxon>Hyphomicrobiales</taxon>
        <taxon>Ahrensiaceae</taxon>
        <taxon>Ahrensia</taxon>
    </lineage>
</organism>
<dbReference type="InterPro" id="IPR002327">
    <property type="entry name" value="Cyt_c_1A/1B"/>
</dbReference>
<dbReference type="STRING" id="1514904.SU32_12855"/>
<proteinExistence type="predicted"/>
<sequence length="247" mass="25678">MESMKTTMYAGAFLAAAVMVMTLSILSDALFHSETPEEFGYAIEAAEGSAPAAGGEEDAGVPDISALLANADLAAGEAGFKKCAACHTIEEGGADKIGPHLYGVFGRDIAGVEGFKYSSALATYGEGKQWTFEEMNGFIYKPKDWVKGTAMGFAGLKKDQDRADLLAYMNQQSSSPLDLPSPEAAEEEAAAEGEASPEGEAAEPAAEAEPTTETEPVAETTEPAAETSTEATPEETAPAEGEAEKTE</sequence>
<dbReference type="Proteomes" id="UP000038011">
    <property type="component" value="Unassembled WGS sequence"/>
</dbReference>
<comment type="caution">
    <text evidence="9">The sequence shown here is derived from an EMBL/GenBank/DDBJ whole genome shotgun (WGS) entry which is preliminary data.</text>
</comment>
<protein>
    <submittedName>
        <fullName evidence="9">Cysteine desulfurase</fullName>
    </submittedName>
</protein>
<feature type="compositionally biased region" description="Acidic residues" evidence="7">
    <location>
        <begin position="184"/>
        <end position="201"/>
    </location>
</feature>
<dbReference type="InterPro" id="IPR009056">
    <property type="entry name" value="Cyt_c-like_dom"/>
</dbReference>
<keyword evidence="4" id="KW-0249">Electron transport</keyword>
<accession>A0A0M9GM15</accession>
<evidence type="ECO:0000256" key="2">
    <source>
        <dbReference type="ARBA" id="ARBA00022617"/>
    </source>
</evidence>
<dbReference type="Pfam" id="PF00034">
    <property type="entry name" value="Cytochrom_C"/>
    <property type="match status" value="1"/>
</dbReference>
<dbReference type="GO" id="GO:0020037">
    <property type="term" value="F:heme binding"/>
    <property type="evidence" value="ECO:0007669"/>
    <property type="project" value="InterPro"/>
</dbReference>
<evidence type="ECO:0000313" key="9">
    <source>
        <dbReference type="EMBL" id="KPB00596.1"/>
    </source>
</evidence>
<dbReference type="SUPFAM" id="SSF46626">
    <property type="entry name" value="Cytochrome c"/>
    <property type="match status" value="1"/>
</dbReference>
<dbReference type="PRINTS" id="PR00604">
    <property type="entry name" value="CYTCHRMECIAB"/>
</dbReference>
<dbReference type="GO" id="GO:0046872">
    <property type="term" value="F:metal ion binding"/>
    <property type="evidence" value="ECO:0007669"/>
    <property type="project" value="UniProtKB-KW"/>
</dbReference>
<evidence type="ECO:0000256" key="6">
    <source>
        <dbReference type="PROSITE-ProRule" id="PRU00433"/>
    </source>
</evidence>